<name>A0AB33A3E1_ALTME</name>
<dbReference type="PANTHER" id="PTHR34047:SF8">
    <property type="entry name" value="PROTEIN YKFC"/>
    <property type="match status" value="1"/>
</dbReference>
<evidence type="ECO:0000259" key="2">
    <source>
        <dbReference type="PROSITE" id="PS50878"/>
    </source>
</evidence>
<dbReference type="SUPFAM" id="SSF56672">
    <property type="entry name" value="DNA/RNA polymerases"/>
    <property type="match status" value="1"/>
</dbReference>
<sequence length="445" mass="51262">MKLKTDFENSFSVENLTKIFDEHISLSGGSGVDNLSIKAFELQKTEQLTIIHNKMIKGTYAFSKYKQKLISKGAGKAPREISIPTTRDRVALRALSDFLNKRYKGSITNRLPQDVIKKLKIEMGNEDYNGFIKLDVETFYPSIKHEELLKRLRGKIRLEASLNAVESAITSATVSSPSKFDKRNEIGVPQGLAVSNILAAIYMKNIDKEFMSRSNITYFRYVDDVLILCSYEQANDIAKEIINRFKRIGLTVHKPVKGADKSTIGKLGESFSYLGYQFQGEKVSVRTGSVERLKSSLAAIFTSFKYSRQKDESFLLWRLDTRITGCIFEEKSKGWLFFFSQINDESLLHQLDNYVNKLCERFKVKIKPKKFVRAFKELSHNKHSSNYIPNFDRYTAEEKLALLKKYFPRDLSNKKLTTQVIDYLFRRRISKQIRDMLEDIKGIGS</sequence>
<dbReference type="CDD" id="cd01646">
    <property type="entry name" value="RT_Bac_retron_I"/>
    <property type="match status" value="1"/>
</dbReference>
<comment type="similarity">
    <text evidence="1">Belongs to the bacterial reverse transcriptase family.</text>
</comment>
<dbReference type="KEGG" id="amg:AMEC673_18720"/>
<reference evidence="4" key="1">
    <citation type="journal article" date="2012" name="Sci. Rep.">
        <title>Genomes of surface isolates of Alteromonas macleodii: the life of a widespread marine opportunistic copiotroph.</title>
        <authorList>
            <person name="Lopez-Perez M."/>
            <person name="Gonzaga A."/>
            <person name="Martin-Cuadrado A.B."/>
            <person name="Onyshchenko O."/>
            <person name="Ghavidel A."/>
            <person name="Ghai R."/>
            <person name="Rodriguez-Valera F."/>
        </authorList>
    </citation>
    <scope>NUCLEOTIDE SEQUENCE [LARGE SCALE GENOMIC DNA]</scope>
    <source>
        <strain evidence="4">English Channel 673</strain>
    </source>
</reference>
<dbReference type="AlphaFoldDB" id="A0AB33A3E1"/>
<keyword evidence="3" id="KW-0548">Nucleotidyltransferase</keyword>
<dbReference type="Proteomes" id="UP000006296">
    <property type="component" value="Chromosome"/>
</dbReference>
<evidence type="ECO:0000313" key="4">
    <source>
        <dbReference type="Proteomes" id="UP000006296"/>
    </source>
</evidence>
<dbReference type="Pfam" id="PF00078">
    <property type="entry name" value="RVT_1"/>
    <property type="match status" value="1"/>
</dbReference>
<evidence type="ECO:0000313" key="3">
    <source>
        <dbReference type="EMBL" id="AFT76420.1"/>
    </source>
</evidence>
<dbReference type="PROSITE" id="PS50878">
    <property type="entry name" value="RT_POL"/>
    <property type="match status" value="1"/>
</dbReference>
<dbReference type="InterPro" id="IPR051083">
    <property type="entry name" value="GrpII_Intron_Splice-Mob/Def"/>
</dbReference>
<gene>
    <name evidence="3" type="ordered locus">AMEC673_18720</name>
</gene>
<feature type="domain" description="Reverse transcriptase" evidence="2">
    <location>
        <begin position="51"/>
        <end position="278"/>
    </location>
</feature>
<evidence type="ECO:0000256" key="1">
    <source>
        <dbReference type="ARBA" id="ARBA00034120"/>
    </source>
</evidence>
<dbReference type="EMBL" id="CP003844">
    <property type="protein sequence ID" value="AFT76420.1"/>
    <property type="molecule type" value="Genomic_DNA"/>
</dbReference>
<organism evidence="3 4">
    <name type="scientific">Alteromonas macleodii (strain English Channel 673)</name>
    <dbReference type="NCBI Taxonomy" id="1004788"/>
    <lineage>
        <taxon>Bacteria</taxon>
        <taxon>Pseudomonadati</taxon>
        <taxon>Pseudomonadota</taxon>
        <taxon>Gammaproteobacteria</taxon>
        <taxon>Alteromonadales</taxon>
        <taxon>Alteromonadaceae</taxon>
        <taxon>Alteromonas/Salinimonas group</taxon>
        <taxon>Alteromonas</taxon>
    </lineage>
</organism>
<dbReference type="InterPro" id="IPR043502">
    <property type="entry name" value="DNA/RNA_pol_sf"/>
</dbReference>
<keyword evidence="3" id="KW-0808">Transferase</keyword>
<keyword evidence="3" id="KW-0695">RNA-directed DNA polymerase</keyword>
<dbReference type="RefSeq" id="WP_014977745.1">
    <property type="nucleotide sequence ID" value="NC_018678.1"/>
</dbReference>
<dbReference type="GO" id="GO:0003964">
    <property type="term" value="F:RNA-directed DNA polymerase activity"/>
    <property type="evidence" value="ECO:0007669"/>
    <property type="project" value="UniProtKB-KW"/>
</dbReference>
<accession>A0AB33A3E1</accession>
<proteinExistence type="inferred from homology"/>
<dbReference type="PANTHER" id="PTHR34047">
    <property type="entry name" value="NUCLEAR INTRON MATURASE 1, MITOCHONDRIAL-RELATED"/>
    <property type="match status" value="1"/>
</dbReference>
<dbReference type="InterPro" id="IPR000477">
    <property type="entry name" value="RT_dom"/>
</dbReference>
<protein>
    <submittedName>
        <fullName evidence="3">RNA-directed DNA polymerase</fullName>
    </submittedName>
</protein>